<feature type="transmembrane region" description="Helical" evidence="9">
    <location>
        <begin position="222"/>
        <end position="255"/>
    </location>
</feature>
<keyword evidence="6 9" id="KW-1133">Transmembrane helix</keyword>
<feature type="transmembrane region" description="Helical" evidence="9">
    <location>
        <begin position="93"/>
        <end position="114"/>
    </location>
</feature>
<keyword evidence="5" id="KW-0732">Signal</keyword>
<dbReference type="AlphaFoldDB" id="A0A0C1QS33"/>
<dbReference type="Gene3D" id="1.20.1530.20">
    <property type="match status" value="1"/>
</dbReference>
<dbReference type="InterPro" id="IPR045158">
    <property type="entry name" value="KEA4/5/6-like"/>
</dbReference>
<feature type="transmembrane region" description="Helical" evidence="9">
    <location>
        <begin position="360"/>
        <end position="379"/>
    </location>
</feature>
<evidence type="ECO:0000256" key="4">
    <source>
        <dbReference type="ARBA" id="ARBA00022692"/>
    </source>
</evidence>
<dbReference type="InterPro" id="IPR006037">
    <property type="entry name" value="RCK_C"/>
</dbReference>
<dbReference type="GO" id="GO:0015386">
    <property type="term" value="F:potassium:proton antiporter activity"/>
    <property type="evidence" value="ECO:0007669"/>
    <property type="project" value="InterPro"/>
</dbReference>
<comment type="caution">
    <text evidence="13">The sequence shown here is derived from an EMBL/GenBank/DDBJ whole genome shotgun (WGS) entry which is preliminary data.</text>
</comment>
<comment type="subcellular location">
    <subcellularLocation>
        <location evidence="1">Membrane</location>
        <topology evidence="1">Multi-pass membrane protein</topology>
    </subcellularLocation>
</comment>
<feature type="domain" description="RCK C-terminal" evidence="11">
    <location>
        <begin position="679"/>
        <end position="749"/>
    </location>
</feature>
<feature type="transmembrane region" description="Helical" evidence="9">
    <location>
        <begin position="275"/>
        <end position="293"/>
    </location>
</feature>
<dbReference type="SUPFAM" id="SSF116726">
    <property type="entry name" value="TrkA C-terminal domain-like"/>
    <property type="match status" value="2"/>
</dbReference>
<evidence type="ECO:0000259" key="10">
    <source>
        <dbReference type="PROSITE" id="PS51201"/>
    </source>
</evidence>
<feature type="domain" description="RCK C-terminal" evidence="11">
    <location>
        <begin position="581"/>
        <end position="666"/>
    </location>
</feature>
<feature type="transmembrane region" description="Helical" evidence="9">
    <location>
        <begin position="63"/>
        <end position="81"/>
    </location>
</feature>
<feature type="transmembrane region" description="Helical" evidence="9">
    <location>
        <begin position="6"/>
        <end position="26"/>
    </location>
</feature>
<dbReference type="GO" id="GO:0016020">
    <property type="term" value="C:membrane"/>
    <property type="evidence" value="ECO:0007669"/>
    <property type="project" value="UniProtKB-SubCell"/>
</dbReference>
<keyword evidence="4 9" id="KW-0812">Transmembrane</keyword>
<dbReference type="PROSITE" id="PS51201">
    <property type="entry name" value="RCK_N"/>
    <property type="match status" value="1"/>
</dbReference>
<dbReference type="Pfam" id="PF02080">
    <property type="entry name" value="TrkA_C"/>
    <property type="match status" value="2"/>
</dbReference>
<name>A0A0C1QS33_9CYAN</name>
<sequence length="779" mass="84219">MQEDFRLIVDLVSVFAVAACGGLLAALLRQPVLLGYLIGGMVVGPAGLGLIKEVIQVETLAQFGVAFLLFALGVEFSFSELRKVQNIALGGGGLQIALTILVTVMVCGVTGAWATLPAKGIFLGAILSLSSTAVVLKCLMERNETETPHGQVMLGILIVQDLALGLMLAVLPALHQPGEAIGVAVLLALLKIGLFAAGAVVAGIWLIPPLLQLLARTESRELFLLGVVALCLGIALLTEYLGLSIEMGAFVAGLMISEVEYADQTLSYVEPLRDIFASLFFASIGMLIDPVFLWNNLELILGLVALVFVGKLIIITPLVRLFRYPLKTALIAGLGLAQIGEFSFVLASEGQALGLVSRRIYLLILGTTAVTLVLTPFVLRSVPILFDWIESVPWLKTFLSDEGQPLEVTKELSLKDHVVVCGYGRVGRNLVKLLLSRELPIVVIDQSETRIQQLRDAGIPYVYGNCVSLHVLETAGVNTARGMAIALPDPMSTRLCLKRALELSPDLNVVVRATNDKSIEVLYQLGAREVVQPEFEASLEMVTYILTEVGLSPALVQQQMQEIRNSHYLDLRPTRTASEVSRDLQQATQDLNKRWYPLPSGSPLIGMSLEEADMRYLTGVSLMAIRREGGEEIDFPSVETKLQEGDRLLIVGSDGEFAALDEFAKGNVAVPGENSACQWVTVSTDSSMVGKTLGDLDIHNQYGVKVQAMRRDGKFIRFPNDSMDLQARDQVLVCGSLVAVNQLVQLLAPETIVPLAVPMVKAGEADALKEFLPMDSLLD</sequence>
<feature type="transmembrane region" description="Helical" evidence="9">
    <location>
        <begin position="180"/>
        <end position="210"/>
    </location>
</feature>
<dbReference type="PANTHER" id="PTHR16254:SF14">
    <property type="entry name" value="TRANSMEMBRANE AND COILED-COIL DOMAIN-CONTAINING PROTEIN 3"/>
    <property type="match status" value="1"/>
</dbReference>
<dbReference type="PANTHER" id="PTHR16254">
    <property type="entry name" value="POTASSIUM/PROTON ANTIPORTER-RELATED"/>
    <property type="match status" value="1"/>
</dbReference>
<feature type="transmembrane region" description="Helical" evidence="9">
    <location>
        <begin position="33"/>
        <end position="51"/>
    </location>
</feature>
<evidence type="ECO:0000256" key="8">
    <source>
        <dbReference type="ARBA" id="ARBA00023136"/>
    </source>
</evidence>
<keyword evidence="14" id="KW-1185">Reference proteome</keyword>
<evidence type="ECO:0000256" key="1">
    <source>
        <dbReference type="ARBA" id="ARBA00004141"/>
    </source>
</evidence>
<evidence type="ECO:0000256" key="9">
    <source>
        <dbReference type="SAM" id="Phobius"/>
    </source>
</evidence>
<dbReference type="InterPro" id="IPR036291">
    <property type="entry name" value="NAD(P)-bd_dom_sf"/>
</dbReference>
<keyword evidence="3" id="KW-0050">Antiport</keyword>
<dbReference type="Gene3D" id="3.30.70.1450">
    <property type="entry name" value="Regulator of K+ conductance, C-terminal domain"/>
    <property type="match status" value="2"/>
</dbReference>
<evidence type="ECO:0000256" key="2">
    <source>
        <dbReference type="ARBA" id="ARBA00022448"/>
    </source>
</evidence>
<evidence type="ECO:0000256" key="6">
    <source>
        <dbReference type="ARBA" id="ARBA00022989"/>
    </source>
</evidence>
<dbReference type="SUPFAM" id="SSF51735">
    <property type="entry name" value="NAD(P)-binding Rossmann-fold domains"/>
    <property type="match status" value="1"/>
</dbReference>
<proteinExistence type="predicted"/>
<keyword evidence="2" id="KW-0813">Transport</keyword>
<dbReference type="RefSeq" id="WP_038086992.1">
    <property type="nucleotide sequence ID" value="NZ_JHEG04000001.1"/>
</dbReference>
<gene>
    <name evidence="13" type="ORF">DA73_0226920</name>
    <name evidence="12" type="ORF">DA73_0400010220</name>
</gene>
<evidence type="ECO:0000256" key="5">
    <source>
        <dbReference type="ARBA" id="ARBA00022729"/>
    </source>
</evidence>
<dbReference type="PROSITE" id="PS51202">
    <property type="entry name" value="RCK_C"/>
    <property type="match status" value="2"/>
</dbReference>
<evidence type="ECO:0000256" key="7">
    <source>
        <dbReference type="ARBA" id="ARBA00023065"/>
    </source>
</evidence>
<dbReference type="Gene3D" id="3.40.50.720">
    <property type="entry name" value="NAD(P)-binding Rossmann-like Domain"/>
    <property type="match status" value="1"/>
</dbReference>
<evidence type="ECO:0000313" key="14">
    <source>
        <dbReference type="Proteomes" id="UP000029738"/>
    </source>
</evidence>
<dbReference type="EMBL" id="JHEG02000058">
    <property type="protein sequence ID" value="KIE08264.1"/>
    <property type="molecule type" value="Genomic_DNA"/>
</dbReference>
<evidence type="ECO:0000259" key="11">
    <source>
        <dbReference type="PROSITE" id="PS51202"/>
    </source>
</evidence>
<evidence type="ECO:0000313" key="12">
    <source>
        <dbReference type="EMBL" id="KAF3885802.1"/>
    </source>
</evidence>
<protein>
    <submittedName>
        <fullName evidence="13">Sodium:calcium exchanger</fullName>
    </submittedName>
</protein>
<dbReference type="InterPro" id="IPR006153">
    <property type="entry name" value="Cation/H_exchanger_TM"/>
</dbReference>
<accession>A0A0C1QS33</accession>
<reference evidence="13" key="1">
    <citation type="journal article" date="2015" name="Genome Announc.">
        <title>Draft Genome Sequence of Tolypothrix boutellei Strain VB521301.</title>
        <authorList>
            <person name="Chandrababunaidu M.M."/>
            <person name="Singh D."/>
            <person name="Sen D."/>
            <person name="Bhan S."/>
            <person name="Das S."/>
            <person name="Gupta A."/>
            <person name="Adhikary S.P."/>
            <person name="Tripathy S."/>
        </authorList>
    </citation>
    <scope>NUCLEOTIDE SEQUENCE</scope>
    <source>
        <strain evidence="13">VB521301</strain>
    </source>
</reference>
<feature type="transmembrane region" description="Helical" evidence="9">
    <location>
        <begin position="328"/>
        <end position="348"/>
    </location>
</feature>
<dbReference type="InterPro" id="IPR003148">
    <property type="entry name" value="RCK_N"/>
</dbReference>
<feature type="transmembrane region" description="Helical" evidence="9">
    <location>
        <begin position="152"/>
        <end position="174"/>
    </location>
</feature>
<evidence type="ECO:0000256" key="3">
    <source>
        <dbReference type="ARBA" id="ARBA00022449"/>
    </source>
</evidence>
<feature type="transmembrane region" description="Helical" evidence="9">
    <location>
        <begin position="120"/>
        <end position="140"/>
    </location>
</feature>
<dbReference type="Proteomes" id="UP000029738">
    <property type="component" value="Unassembled WGS sequence"/>
</dbReference>
<dbReference type="InterPro" id="IPR036721">
    <property type="entry name" value="RCK_C_sf"/>
</dbReference>
<dbReference type="OrthoDB" id="9793589at2"/>
<dbReference type="EMBL" id="JHEG04000001">
    <property type="protein sequence ID" value="KAF3885802.1"/>
    <property type="molecule type" value="Genomic_DNA"/>
</dbReference>
<dbReference type="InterPro" id="IPR038770">
    <property type="entry name" value="Na+/solute_symporter_sf"/>
</dbReference>
<evidence type="ECO:0000313" key="13">
    <source>
        <dbReference type="EMBL" id="KIE08264.1"/>
    </source>
</evidence>
<dbReference type="Pfam" id="PF02254">
    <property type="entry name" value="TrkA_N"/>
    <property type="match status" value="1"/>
</dbReference>
<keyword evidence="7" id="KW-0406">Ion transport</keyword>
<dbReference type="STRING" id="1479485.DA73_0226920"/>
<feature type="domain" description="RCK N-terminal" evidence="10">
    <location>
        <begin position="415"/>
        <end position="532"/>
    </location>
</feature>
<keyword evidence="8 9" id="KW-0472">Membrane</keyword>
<organism evidence="13">
    <name type="scientific">Tolypothrix bouteillei VB521301</name>
    <dbReference type="NCBI Taxonomy" id="1479485"/>
    <lineage>
        <taxon>Bacteria</taxon>
        <taxon>Bacillati</taxon>
        <taxon>Cyanobacteriota</taxon>
        <taxon>Cyanophyceae</taxon>
        <taxon>Nostocales</taxon>
        <taxon>Tolypothrichaceae</taxon>
        <taxon>Tolypothrix</taxon>
    </lineage>
</organism>
<feature type="transmembrane region" description="Helical" evidence="9">
    <location>
        <begin position="300"/>
        <end position="322"/>
    </location>
</feature>
<reference evidence="12" key="2">
    <citation type="submission" date="2019-11" db="EMBL/GenBank/DDBJ databases">
        <title>Improved Assembly of Tolypothrix boutellei genome.</title>
        <authorList>
            <person name="Sarangi A.N."/>
            <person name="Mukherjee M."/>
            <person name="Ghosh S."/>
            <person name="Singh D."/>
            <person name="Das A."/>
            <person name="Kant S."/>
            <person name="Prusty A."/>
            <person name="Tripathy S."/>
        </authorList>
    </citation>
    <scope>NUCLEOTIDE SEQUENCE</scope>
    <source>
        <strain evidence="12">VB521301</strain>
    </source>
</reference>
<dbReference type="Pfam" id="PF00999">
    <property type="entry name" value="Na_H_Exchanger"/>
    <property type="match status" value="1"/>
</dbReference>